<dbReference type="SUPFAM" id="SSF52129">
    <property type="entry name" value="Caspase-like"/>
    <property type="match status" value="1"/>
</dbReference>
<evidence type="ECO:0000313" key="4">
    <source>
        <dbReference type="EMBL" id="MBL0371128.1"/>
    </source>
</evidence>
<evidence type="ECO:0000256" key="1">
    <source>
        <dbReference type="SAM" id="Coils"/>
    </source>
</evidence>
<dbReference type="InterPro" id="IPR036365">
    <property type="entry name" value="PGBD-like_sf"/>
</dbReference>
<dbReference type="SUPFAM" id="SSF81901">
    <property type="entry name" value="HCP-like"/>
    <property type="match status" value="3"/>
</dbReference>
<feature type="chain" id="PRO_5036876422" evidence="2">
    <location>
        <begin position="24"/>
        <end position="1291"/>
    </location>
</feature>
<reference evidence="4" key="1">
    <citation type="submission" date="2021-01" db="EMBL/GenBank/DDBJ databases">
        <title>Rhizobium sp. strain KVB221 16S ribosomal RNA gene Genome sequencing and assembly.</title>
        <authorList>
            <person name="Kang M."/>
        </authorList>
    </citation>
    <scope>NUCLEOTIDE SEQUENCE</scope>
    <source>
        <strain evidence="4">KVB221</strain>
    </source>
</reference>
<dbReference type="Pfam" id="PF08238">
    <property type="entry name" value="Sel1"/>
    <property type="match status" value="18"/>
</dbReference>
<keyword evidence="5" id="KW-1185">Reference proteome</keyword>
<sequence>MFTRQLKGRLPFVVVFAAVFAFAGTTAEAAKRVALLIGNQDYNSTTALKNPVNDVELMRSTLIAAGFDDVEVALNLDLVAMRKTLRNFEDKAEGSEVAVLYYSGHGLEMNGQNYLIPIDATLKTDKDVEDEALPLDRAERSLTGASKLKLVILDACRNNPFIDTMTRSYGSKAVAKGLAKVEPEGADTLVAYASRAGTVALDGQGQNSPFAEALGKYIAQPGVDVRIALGQVRDEVVKVTQRKQEPFVYGSLGGAQIFLSIKELNVTINTEKKEEKKQDAAPNGISAAAADWQNIRDLADKELLEAFIAKHGSDPVYKMLAEKKLKLLAEAEQKADVGADQIAWEALKGSTDAAALKRFLERYPDSRYKRDAEQAVAVLAPVQSPLTTMLKDTPASRDCYLFAGEPQSLEGFAGVYLPKIDSKRALTACAQAVNENPSDGMLVNLLGRAQEADRNYTEARRNYQKASDLGNMFALTNLGWLSVYGLDGPADVDEGRRDFERAAVAGNHSAQASLAFLYRDGYGGTRQDNVEAIKWYEKAADQGNATALGNLGWYYREGVGVAQDYGKSIGYYRRGADAGDLSSIAAMGYAAQNGLGIPQNYDEARSWYEKGANAGDAYSMASLGFLYDAGAGVKQDYVEARYWYEKAANAGSAYAMGNLSRLYDQGLGTAVDAQEAVRWAVAAVERGDPGKTTELKEQPQNFSPKFRREFQELLQSRGYFKGSVDGEFGPETISAIDSLAAGQDLHANPNVLSDGSSDNGTTITTNNGGTAVMDNGSTTTTVGDAITFRPNVKSVSRDARECYRIAGEPGSEPGLAGVLFVDIPTRKAIDICTKASQQDPGDSMLHDMIGRAHDIDRNYEQARKNYQKAVDLGNAHAYTNMAWLAIYGNGEPQDMARGMRMLERAANAGNSYAQASLGWIYREGYGGIAQDYKAAFDWYLKSAMQDYPNGQASVGWLYREGRGVERDYAKSLEFYQKGAANGDLNAIGSLGFALQNGLGTKVDFAAARQWYEKGVARNDPYSLSALAWLYREGKGVEQDYSKALDLYTRAANLNDVTGMSSLGYMNQYGLGIPVNYREALRWYEMAAANNDAYSYASLGWMYREGAGVNKDYARSLDYYRKGADLGDLNALGSMGYALQNGLGVPVNYEEARTWYEKAAQSNDAYSMASLAWLYENGKGVKQDYSEAKYWYEKAASSGSAYAMGNLSLLYDKGLGTSPDARQAARLAIASMEGGEAPFITDMKAGATNYSPAFRREIQRLLKDRGYYSGPVDGIFGVTTANAIDKLTGSRS</sequence>
<dbReference type="Gene3D" id="3.40.50.1460">
    <property type="match status" value="1"/>
</dbReference>
<dbReference type="EMBL" id="JAEQNC010000002">
    <property type="protein sequence ID" value="MBL0371128.1"/>
    <property type="molecule type" value="Genomic_DNA"/>
</dbReference>
<keyword evidence="2" id="KW-0732">Signal</keyword>
<feature type="coiled-coil region" evidence="1">
    <location>
        <begin position="442"/>
        <end position="469"/>
    </location>
</feature>
<feature type="signal peptide" evidence="2">
    <location>
        <begin position="1"/>
        <end position="23"/>
    </location>
</feature>
<dbReference type="SUPFAM" id="SSF47090">
    <property type="entry name" value="PGBD-like"/>
    <property type="match status" value="1"/>
</dbReference>
<dbReference type="SMART" id="SM00671">
    <property type="entry name" value="SEL1"/>
    <property type="match status" value="18"/>
</dbReference>
<comment type="caution">
    <text evidence="4">The sequence shown here is derived from an EMBL/GenBank/DDBJ whole genome shotgun (WGS) entry which is preliminary data.</text>
</comment>
<name>A0A936YJ63_9HYPH</name>
<evidence type="ECO:0000259" key="3">
    <source>
        <dbReference type="PROSITE" id="PS50208"/>
    </source>
</evidence>
<evidence type="ECO:0000256" key="2">
    <source>
        <dbReference type="SAM" id="SignalP"/>
    </source>
</evidence>
<keyword evidence="1" id="KW-0175">Coiled coil</keyword>
<proteinExistence type="predicted"/>
<dbReference type="PROSITE" id="PS50208">
    <property type="entry name" value="CASPASE_P20"/>
    <property type="match status" value="1"/>
</dbReference>
<dbReference type="InterPro" id="IPR011990">
    <property type="entry name" value="TPR-like_helical_dom_sf"/>
</dbReference>
<gene>
    <name evidence="4" type="ORF">JJB09_03720</name>
</gene>
<accession>A0A936YJ63</accession>
<dbReference type="InterPro" id="IPR052945">
    <property type="entry name" value="Mitotic_Regulator"/>
</dbReference>
<dbReference type="InterPro" id="IPR002477">
    <property type="entry name" value="Peptidoglycan-bd-like"/>
</dbReference>
<dbReference type="InterPro" id="IPR001309">
    <property type="entry name" value="Pept_C14_p20"/>
</dbReference>
<dbReference type="Pfam" id="PF00656">
    <property type="entry name" value="Peptidase_C14"/>
    <property type="match status" value="1"/>
</dbReference>
<dbReference type="GO" id="GO:0006508">
    <property type="term" value="P:proteolysis"/>
    <property type="evidence" value="ECO:0007669"/>
    <property type="project" value="InterPro"/>
</dbReference>
<dbReference type="Pfam" id="PF01471">
    <property type="entry name" value="PG_binding_1"/>
    <property type="match status" value="1"/>
</dbReference>
<feature type="domain" description="Caspase family p20" evidence="3">
    <location>
        <begin position="30"/>
        <end position="160"/>
    </location>
</feature>
<dbReference type="GO" id="GO:0004197">
    <property type="term" value="F:cysteine-type endopeptidase activity"/>
    <property type="evidence" value="ECO:0007669"/>
    <property type="project" value="InterPro"/>
</dbReference>
<dbReference type="InterPro" id="IPR029030">
    <property type="entry name" value="Caspase-like_dom_sf"/>
</dbReference>
<dbReference type="Gene3D" id="1.25.40.10">
    <property type="entry name" value="Tetratricopeptide repeat domain"/>
    <property type="match status" value="3"/>
</dbReference>
<evidence type="ECO:0000313" key="5">
    <source>
        <dbReference type="Proteomes" id="UP000633219"/>
    </source>
</evidence>
<dbReference type="RefSeq" id="WP_201653306.1">
    <property type="nucleotide sequence ID" value="NZ_JAEQNC010000002.1"/>
</dbReference>
<dbReference type="InterPro" id="IPR011600">
    <property type="entry name" value="Pept_C14_caspase"/>
</dbReference>
<organism evidence="4 5">
    <name type="scientific">Rhizobium setariae</name>
    <dbReference type="NCBI Taxonomy" id="2801340"/>
    <lineage>
        <taxon>Bacteria</taxon>
        <taxon>Pseudomonadati</taxon>
        <taxon>Pseudomonadota</taxon>
        <taxon>Alphaproteobacteria</taxon>
        <taxon>Hyphomicrobiales</taxon>
        <taxon>Rhizobiaceae</taxon>
        <taxon>Rhizobium/Agrobacterium group</taxon>
        <taxon>Rhizobium</taxon>
    </lineage>
</organism>
<dbReference type="InterPro" id="IPR006597">
    <property type="entry name" value="Sel1-like"/>
</dbReference>
<dbReference type="PANTHER" id="PTHR43628:SF1">
    <property type="entry name" value="CHITIN SYNTHASE REGULATORY FACTOR 2-RELATED"/>
    <property type="match status" value="1"/>
</dbReference>
<dbReference type="Proteomes" id="UP000633219">
    <property type="component" value="Unassembled WGS sequence"/>
</dbReference>
<protein>
    <submittedName>
        <fullName evidence="4">SEL1-like repeat protein</fullName>
    </submittedName>
</protein>
<dbReference type="PANTHER" id="PTHR43628">
    <property type="entry name" value="ACTIVATOR OF C KINASE PROTEIN 1-RELATED"/>
    <property type="match status" value="1"/>
</dbReference>